<evidence type="ECO:0000259" key="7">
    <source>
        <dbReference type="PROSITE" id="PS51379"/>
    </source>
</evidence>
<dbReference type="InterPro" id="IPR006066">
    <property type="entry name" value="NO2/SO3_Rdtase_FeS/sirohaem_BS"/>
</dbReference>
<proteinExistence type="predicted"/>
<dbReference type="RefSeq" id="WP_072831381.1">
    <property type="nucleotide sequence ID" value="NZ_FQXP01000005.1"/>
</dbReference>
<dbReference type="AlphaFoldDB" id="A0A1M5W1F6"/>
<accession>A0A1M5W1F6</accession>
<keyword evidence="6" id="KW-0411">Iron-sulfur</keyword>
<keyword evidence="2" id="KW-0349">Heme</keyword>
<feature type="domain" description="4Fe-4S ferredoxin-type" evidence="7">
    <location>
        <begin position="189"/>
        <end position="218"/>
    </location>
</feature>
<dbReference type="Proteomes" id="UP000184526">
    <property type="component" value="Unassembled WGS sequence"/>
</dbReference>
<keyword evidence="4" id="KW-0560">Oxidoreductase</keyword>
<dbReference type="GO" id="GO:0051539">
    <property type="term" value="F:4 iron, 4 sulfur cluster binding"/>
    <property type="evidence" value="ECO:0007669"/>
    <property type="project" value="UniProtKB-KW"/>
</dbReference>
<dbReference type="OrthoDB" id="9800558at2"/>
<dbReference type="Gene3D" id="3.30.70.3340">
    <property type="match status" value="1"/>
</dbReference>
<dbReference type="PROSITE" id="PS51379">
    <property type="entry name" value="4FE4S_FER_2"/>
    <property type="match status" value="2"/>
</dbReference>
<dbReference type="SUPFAM" id="SSF55124">
    <property type="entry name" value="Nitrite/Sulfite reductase N-terminal domain-like"/>
    <property type="match status" value="1"/>
</dbReference>
<dbReference type="EMBL" id="FQXP01000005">
    <property type="protein sequence ID" value="SHH81023.1"/>
    <property type="molecule type" value="Genomic_DNA"/>
</dbReference>
<organism evidence="8 9">
    <name type="scientific">Clostridium collagenovorans DSM 3089</name>
    <dbReference type="NCBI Taxonomy" id="1121306"/>
    <lineage>
        <taxon>Bacteria</taxon>
        <taxon>Bacillati</taxon>
        <taxon>Bacillota</taxon>
        <taxon>Clostridia</taxon>
        <taxon>Eubacteriales</taxon>
        <taxon>Clostridiaceae</taxon>
        <taxon>Clostridium</taxon>
    </lineage>
</organism>
<dbReference type="InterPro" id="IPR051329">
    <property type="entry name" value="NIR_SIR_4Fe-4S"/>
</dbReference>
<dbReference type="InterPro" id="IPR045854">
    <property type="entry name" value="NO2/SO3_Rdtase_4Fe4S_sf"/>
</dbReference>
<dbReference type="GO" id="GO:0046872">
    <property type="term" value="F:metal ion binding"/>
    <property type="evidence" value="ECO:0007669"/>
    <property type="project" value="UniProtKB-KW"/>
</dbReference>
<dbReference type="PANTHER" id="PTHR32439:SF9">
    <property type="entry name" value="BLR3264 PROTEIN"/>
    <property type="match status" value="1"/>
</dbReference>
<dbReference type="SUPFAM" id="SSF54862">
    <property type="entry name" value="4Fe-4S ferredoxins"/>
    <property type="match status" value="1"/>
</dbReference>
<evidence type="ECO:0000256" key="2">
    <source>
        <dbReference type="ARBA" id="ARBA00022617"/>
    </source>
</evidence>
<keyword evidence="3" id="KW-0479">Metal-binding</keyword>
<evidence type="ECO:0000256" key="5">
    <source>
        <dbReference type="ARBA" id="ARBA00023004"/>
    </source>
</evidence>
<evidence type="ECO:0000256" key="4">
    <source>
        <dbReference type="ARBA" id="ARBA00023002"/>
    </source>
</evidence>
<feature type="domain" description="4Fe-4S ferredoxin-type" evidence="7">
    <location>
        <begin position="158"/>
        <end position="187"/>
    </location>
</feature>
<dbReference type="Gene3D" id="3.30.70.20">
    <property type="match status" value="1"/>
</dbReference>
<evidence type="ECO:0000256" key="6">
    <source>
        <dbReference type="ARBA" id="ARBA00023014"/>
    </source>
</evidence>
<keyword evidence="9" id="KW-1185">Reference proteome</keyword>
<dbReference type="GO" id="GO:0016491">
    <property type="term" value="F:oxidoreductase activity"/>
    <property type="evidence" value="ECO:0007669"/>
    <property type="project" value="UniProtKB-KW"/>
</dbReference>
<name>A0A1M5W1F6_9CLOT</name>
<dbReference type="Pfam" id="PF01077">
    <property type="entry name" value="NIR_SIR"/>
    <property type="match status" value="1"/>
</dbReference>
<dbReference type="InterPro" id="IPR036136">
    <property type="entry name" value="Nit/Sulf_reduc_fer-like_dom_sf"/>
</dbReference>
<gene>
    <name evidence="8" type="ORF">SAMN02745196_01473</name>
</gene>
<dbReference type="Gene3D" id="3.30.413.10">
    <property type="entry name" value="Sulfite Reductase Hemoprotein, domain 1"/>
    <property type="match status" value="1"/>
</dbReference>
<evidence type="ECO:0000256" key="3">
    <source>
        <dbReference type="ARBA" id="ARBA00022723"/>
    </source>
</evidence>
<dbReference type="SUPFAM" id="SSF56014">
    <property type="entry name" value="Nitrite and sulphite reductase 4Fe-4S domain-like"/>
    <property type="match status" value="1"/>
</dbReference>
<dbReference type="InterPro" id="IPR005117">
    <property type="entry name" value="NiRdtase/SiRdtase_haem-b_fer"/>
</dbReference>
<dbReference type="Pfam" id="PF00037">
    <property type="entry name" value="Fer4"/>
    <property type="match status" value="1"/>
</dbReference>
<keyword evidence="1" id="KW-0004">4Fe-4S</keyword>
<keyword evidence="5" id="KW-0408">Iron</keyword>
<evidence type="ECO:0000256" key="1">
    <source>
        <dbReference type="ARBA" id="ARBA00022485"/>
    </source>
</evidence>
<dbReference type="InterPro" id="IPR017896">
    <property type="entry name" value="4Fe4S_Fe-S-bd"/>
</dbReference>
<dbReference type="PROSITE" id="PS00365">
    <property type="entry name" value="NIR_SIR"/>
    <property type="match status" value="1"/>
</dbReference>
<dbReference type="PANTHER" id="PTHR32439">
    <property type="entry name" value="FERREDOXIN--NITRITE REDUCTASE, CHLOROPLASTIC"/>
    <property type="match status" value="1"/>
</dbReference>
<dbReference type="Pfam" id="PF03460">
    <property type="entry name" value="NIR_SIR_ferr"/>
    <property type="match status" value="1"/>
</dbReference>
<protein>
    <submittedName>
        <fullName evidence="8">Dissimilatory sulfite reductase (Desulfoviridin), alpha and beta subunits</fullName>
    </submittedName>
</protein>
<dbReference type="GO" id="GO:0020037">
    <property type="term" value="F:heme binding"/>
    <property type="evidence" value="ECO:0007669"/>
    <property type="project" value="InterPro"/>
</dbReference>
<reference evidence="8 9" key="1">
    <citation type="submission" date="2016-11" db="EMBL/GenBank/DDBJ databases">
        <authorList>
            <person name="Jaros S."/>
            <person name="Januszkiewicz K."/>
            <person name="Wedrychowicz H."/>
        </authorList>
    </citation>
    <scope>NUCLEOTIDE SEQUENCE [LARGE SCALE GENOMIC DNA]</scope>
    <source>
        <strain evidence="8 9">DSM 3089</strain>
    </source>
</reference>
<evidence type="ECO:0000313" key="8">
    <source>
        <dbReference type="EMBL" id="SHH81023.1"/>
    </source>
</evidence>
<dbReference type="STRING" id="1121306.SAMN02745196_01473"/>
<evidence type="ECO:0000313" key="9">
    <source>
        <dbReference type="Proteomes" id="UP000184526"/>
    </source>
</evidence>
<dbReference type="InterPro" id="IPR006067">
    <property type="entry name" value="NO2/SO3_Rdtase_4Fe4S_dom"/>
</dbReference>
<sequence length="289" mass="32245">MFNQKQVTELKSLGFLMQKDKQHFSVRFLSKAGNFTTEEISHISEVANKFGKGYMGITSRMCIEVPWINWENVENVIEYAKNVGLKHGGTGKKLRPIVACKGTICQHGNIDTQALAGELHEKLFFTLKTHAKCKVGIVGCANNCIKANLNDIGILGYTVPKFNYDKCVGCGMCIKSCRQKALTLDTENKKVILDREKCVDCGCCVRACRPGGFTVEDQGAKIFIGGRFGRGYSMGTCLPIRFKEDKVIESIEKILNYYIENGEDGERISKMMDRLGEEKVVNDLVNILS</sequence>